<organism evidence="1 2">
    <name type="scientific">Senna tora</name>
    <dbReference type="NCBI Taxonomy" id="362788"/>
    <lineage>
        <taxon>Eukaryota</taxon>
        <taxon>Viridiplantae</taxon>
        <taxon>Streptophyta</taxon>
        <taxon>Embryophyta</taxon>
        <taxon>Tracheophyta</taxon>
        <taxon>Spermatophyta</taxon>
        <taxon>Magnoliopsida</taxon>
        <taxon>eudicotyledons</taxon>
        <taxon>Gunneridae</taxon>
        <taxon>Pentapetalae</taxon>
        <taxon>rosids</taxon>
        <taxon>fabids</taxon>
        <taxon>Fabales</taxon>
        <taxon>Fabaceae</taxon>
        <taxon>Caesalpinioideae</taxon>
        <taxon>Cassia clade</taxon>
        <taxon>Senna</taxon>
    </lineage>
</organism>
<dbReference type="Proteomes" id="UP000634136">
    <property type="component" value="Unassembled WGS sequence"/>
</dbReference>
<comment type="caution">
    <text evidence="1">The sequence shown here is derived from an EMBL/GenBank/DDBJ whole genome shotgun (WGS) entry which is preliminary data.</text>
</comment>
<keyword evidence="2" id="KW-1185">Reference proteome</keyword>
<name>A0A834T1Y4_9FABA</name>
<protein>
    <submittedName>
        <fullName evidence="1">Uncharacterized protein</fullName>
    </submittedName>
</protein>
<reference evidence="1" key="1">
    <citation type="submission" date="2020-09" db="EMBL/GenBank/DDBJ databases">
        <title>Genome-Enabled Discovery of Anthraquinone Biosynthesis in Senna tora.</title>
        <authorList>
            <person name="Kang S.-H."/>
            <person name="Pandey R.P."/>
            <person name="Lee C.-M."/>
            <person name="Sim J.-S."/>
            <person name="Jeong J.-T."/>
            <person name="Choi B.-S."/>
            <person name="Jung M."/>
            <person name="Ginzburg D."/>
            <person name="Zhao K."/>
            <person name="Won S.Y."/>
            <person name="Oh T.-J."/>
            <person name="Yu Y."/>
            <person name="Kim N.-H."/>
            <person name="Lee O.R."/>
            <person name="Lee T.-H."/>
            <person name="Bashyal P."/>
            <person name="Kim T.-S."/>
            <person name="Lee W.-H."/>
            <person name="Kawkins C."/>
            <person name="Kim C.-K."/>
            <person name="Kim J.S."/>
            <person name="Ahn B.O."/>
            <person name="Rhee S.Y."/>
            <person name="Sohng J.K."/>
        </authorList>
    </citation>
    <scope>NUCLEOTIDE SEQUENCE</scope>
    <source>
        <tissue evidence="1">Leaf</tissue>
    </source>
</reference>
<dbReference type="EMBL" id="JAAIUW010000009">
    <property type="protein sequence ID" value="KAF7814105.1"/>
    <property type="molecule type" value="Genomic_DNA"/>
</dbReference>
<proteinExistence type="predicted"/>
<evidence type="ECO:0000313" key="2">
    <source>
        <dbReference type="Proteomes" id="UP000634136"/>
    </source>
</evidence>
<dbReference type="AlphaFoldDB" id="A0A834T1Y4"/>
<evidence type="ECO:0000313" key="1">
    <source>
        <dbReference type="EMBL" id="KAF7814105.1"/>
    </source>
</evidence>
<sequence length="59" mass="6608">MLSQAALTQPSNLSGWHCGVDRNEARFVDGMCFDEARPLSTLVIEMGHGTWKNIMEQRA</sequence>
<accession>A0A834T1Y4</accession>
<gene>
    <name evidence="1" type="ORF">G2W53_028074</name>
</gene>